<dbReference type="EMBL" id="JACNJH010000125">
    <property type="protein sequence ID" value="MBC8361153.1"/>
    <property type="molecule type" value="Genomic_DNA"/>
</dbReference>
<gene>
    <name evidence="1" type="ORF">H8E23_07130</name>
</gene>
<organism evidence="1 2">
    <name type="scientific">Candidatus Desulfatibia profunda</name>
    <dbReference type="NCBI Taxonomy" id="2841695"/>
    <lineage>
        <taxon>Bacteria</taxon>
        <taxon>Pseudomonadati</taxon>
        <taxon>Thermodesulfobacteriota</taxon>
        <taxon>Desulfobacteria</taxon>
        <taxon>Desulfobacterales</taxon>
        <taxon>Desulfobacterales incertae sedis</taxon>
        <taxon>Candidatus Desulfatibia</taxon>
    </lineage>
</organism>
<evidence type="ECO:0000313" key="1">
    <source>
        <dbReference type="EMBL" id="MBC8361153.1"/>
    </source>
</evidence>
<proteinExistence type="predicted"/>
<protein>
    <submittedName>
        <fullName evidence="1">Uncharacterized protein</fullName>
    </submittedName>
</protein>
<dbReference type="AlphaFoldDB" id="A0A8J6NUY3"/>
<accession>A0A8J6NUY3</accession>
<evidence type="ECO:0000313" key="2">
    <source>
        <dbReference type="Proteomes" id="UP000603434"/>
    </source>
</evidence>
<comment type="caution">
    <text evidence="1">The sequence shown here is derived from an EMBL/GenBank/DDBJ whole genome shotgun (WGS) entry which is preliminary data.</text>
</comment>
<reference evidence="1 2" key="1">
    <citation type="submission" date="2020-08" db="EMBL/GenBank/DDBJ databases">
        <title>Bridging the membrane lipid divide: bacteria of the FCB group superphylum have the potential to synthesize archaeal ether lipids.</title>
        <authorList>
            <person name="Villanueva L."/>
            <person name="Von Meijenfeldt F.A.B."/>
            <person name="Westbye A.B."/>
            <person name="Yadav S."/>
            <person name="Hopmans E.C."/>
            <person name="Dutilh B.E."/>
            <person name="Sinninghe Damste J.S."/>
        </authorList>
    </citation>
    <scope>NUCLEOTIDE SEQUENCE [LARGE SCALE GENOMIC DNA]</scope>
    <source>
        <strain evidence="1">NIOZ-UU30</strain>
    </source>
</reference>
<sequence length="105" mass="12129">MSSWWELGEWSGYRGGELATYQIQCPFCFEKGNFSTAFHATKKKPNSSKKLNFDTLKCENCAGYVMVLWSSNEHGFGPDAHHDYRVLPWPQRIDSAPEHWPEEVT</sequence>
<name>A0A8J6NUY3_9BACT</name>
<dbReference type="Proteomes" id="UP000603434">
    <property type="component" value="Unassembled WGS sequence"/>
</dbReference>